<name>A0A2M6WGW0_9BACT</name>
<comment type="caution">
    <text evidence="4">The sequence shown here is derived from an EMBL/GenBank/DDBJ whole genome shotgun (WGS) entry which is preliminary data.</text>
</comment>
<dbReference type="SUPFAM" id="SSF52540">
    <property type="entry name" value="P-loop containing nucleoside triphosphate hydrolases"/>
    <property type="match status" value="1"/>
</dbReference>
<feature type="coiled-coil region" evidence="1">
    <location>
        <begin position="354"/>
        <end position="474"/>
    </location>
</feature>
<dbReference type="AlphaFoldDB" id="A0A2M6WGW0"/>
<dbReference type="PANTHER" id="PTHR43977">
    <property type="entry name" value="STRUCTURAL MAINTENANCE OF CHROMOSOMES PROTEIN 3"/>
    <property type="match status" value="1"/>
</dbReference>
<accession>A0A2M6WGW0</accession>
<dbReference type="EMBL" id="PFBA01000035">
    <property type="protein sequence ID" value="PIT92030.1"/>
    <property type="molecule type" value="Genomic_DNA"/>
</dbReference>
<sequence length="718" mass="82612">MHLKRLELVGFKSFAEKTILEFPAGVTAIVGPNGSGKSNIIDSIRWLLGEREAKNVRGLKAEDLIFAGTNSRPRLSLGQVTLVFNNANQFFPVDYNEVAVRRRVSRDGTSDYFLNEAQVRLKDIIDFFAKARLGTKGFSIINQGDSDVFVRSTPQERRVMLEEMLGLRQYQLKKHDAMNKLKSTRINLDKALALLEEMMPHLRMLRRQTSRWEKQESLEKELRELEDKYFIHKYQAIISEGKDVKPELESINNAISQKTKELKELQERVRGVEKETPAESENFEKAREQRRELDESKSKLQKEFGRLEAQLEFYSEKNESMIDPEKMIDFLDSSRSSIEQLLDEEDMYEIKSFLTEYVQEIDALMNSKGSLEDDEKIEVIEKAKKRIDNEIEALDEKIKQLSESEHKQASHYQSFNKTLRAAFEEFEAKKDEISRLEGQKNKITIEQERMIMHREELEKELRQAGRTLEEFKEKQLSEQTDISSTERVIYKLRSELASIGEVDQAVVQEATETEERFTFMKGQSEDLEKALHDLEELINELDYKIHSEFQRAMKKINDEFESHFKMMFGGGTAKMTVQKSSTKVNVTEDGEIITQSEEGDQKHAYDHGGIEIDIAIPQKRVKGLDMLSGGEKSLVSIAALFALISVSPPPFLVLDEVDAALDEQNTRRFASLVKDYGKKTQFVIVTHNRATMEAAEILYGVTMEEDGVSKVLSMKLDG</sequence>
<dbReference type="Proteomes" id="UP000228635">
    <property type="component" value="Unassembled WGS sequence"/>
</dbReference>
<organism evidence="4 5">
    <name type="scientific">Candidatus Harrisonbacteria bacterium CG10_big_fil_rev_8_21_14_0_10_42_17</name>
    <dbReference type="NCBI Taxonomy" id="1974584"/>
    <lineage>
        <taxon>Bacteria</taxon>
        <taxon>Candidatus Harrisoniibacteriota</taxon>
    </lineage>
</organism>
<protein>
    <recommendedName>
        <fullName evidence="3">RecF/RecN/SMC N-terminal domain-containing protein</fullName>
    </recommendedName>
</protein>
<evidence type="ECO:0000256" key="1">
    <source>
        <dbReference type="SAM" id="Coils"/>
    </source>
</evidence>
<evidence type="ECO:0000313" key="4">
    <source>
        <dbReference type="EMBL" id="PIT92030.1"/>
    </source>
</evidence>
<gene>
    <name evidence="4" type="ORF">COU08_04210</name>
</gene>
<dbReference type="Gene3D" id="3.40.50.300">
    <property type="entry name" value="P-loop containing nucleotide triphosphate hydrolases"/>
    <property type="match status" value="2"/>
</dbReference>
<evidence type="ECO:0000259" key="3">
    <source>
        <dbReference type="Pfam" id="PF02463"/>
    </source>
</evidence>
<dbReference type="InterPro" id="IPR003395">
    <property type="entry name" value="RecF/RecN/SMC_N"/>
</dbReference>
<dbReference type="Pfam" id="PF02463">
    <property type="entry name" value="SMC_N"/>
    <property type="match status" value="1"/>
</dbReference>
<reference evidence="5" key="1">
    <citation type="submission" date="2017-09" db="EMBL/GenBank/DDBJ databases">
        <title>Depth-based differentiation of microbial function through sediment-hosted aquifers and enrichment of novel symbionts in the deep terrestrial subsurface.</title>
        <authorList>
            <person name="Probst A.J."/>
            <person name="Ladd B."/>
            <person name="Jarett J.K."/>
            <person name="Geller-Mcgrath D.E."/>
            <person name="Sieber C.M.K."/>
            <person name="Emerson J.B."/>
            <person name="Anantharaman K."/>
            <person name="Thomas B.C."/>
            <person name="Malmstrom R."/>
            <person name="Stieglmeier M."/>
            <person name="Klingl A."/>
            <person name="Woyke T."/>
            <person name="Ryan C.M."/>
            <person name="Banfield J.F."/>
        </authorList>
    </citation>
    <scope>NUCLEOTIDE SEQUENCE [LARGE SCALE GENOMIC DNA]</scope>
</reference>
<proteinExistence type="predicted"/>
<dbReference type="InterPro" id="IPR027417">
    <property type="entry name" value="P-loop_NTPase"/>
</dbReference>
<evidence type="ECO:0000313" key="5">
    <source>
        <dbReference type="Proteomes" id="UP000228635"/>
    </source>
</evidence>
<feature type="region of interest" description="Disordered" evidence="2">
    <location>
        <begin position="269"/>
        <end position="297"/>
    </location>
</feature>
<keyword evidence="1" id="KW-0175">Coiled coil</keyword>
<feature type="domain" description="RecF/RecN/SMC N-terminal" evidence="3">
    <location>
        <begin position="2"/>
        <end position="710"/>
    </location>
</feature>
<evidence type="ECO:0000256" key="2">
    <source>
        <dbReference type="SAM" id="MobiDB-lite"/>
    </source>
</evidence>